<evidence type="ECO:0000313" key="8">
    <source>
        <dbReference type="EMBL" id="POM23499.1"/>
    </source>
</evidence>
<dbReference type="PROSITE" id="PS50043">
    <property type="entry name" value="HTH_LUXR_2"/>
    <property type="match status" value="1"/>
</dbReference>
<evidence type="ECO:0000256" key="5">
    <source>
        <dbReference type="PROSITE-ProRule" id="PRU00169"/>
    </source>
</evidence>
<feature type="domain" description="HTH luxR-type" evidence="6">
    <location>
        <begin position="160"/>
        <end position="225"/>
    </location>
</feature>
<dbReference type="SUPFAM" id="SSF46894">
    <property type="entry name" value="C-terminal effector domain of the bipartite response regulators"/>
    <property type="match status" value="1"/>
</dbReference>
<sequence length="237" mass="25453">MQVSGSPNDVLSVAVCGAPGVYRAGLMTVLRAIPGLDVVAEFDSAGYSPRVLREHRPRVLLMDLDGFDVGDLLARQVVGGTSELAVQVIALSSDRDSGTAIEVLRGGAQGFLHKDTPVQSLVDAIRAVDRGGVALDPHVARDLVTTLRYGVRAAPAPVEQEGGRVKLTPRQRQILGLVGLGLTNIEIADRLRLSRPTVKTHISSLLRVLELRDRTQLAVFACTHGFRDLDARREKSA</sequence>
<organism evidence="8 9">
    <name type="scientific">Actinomadura rubteroloni</name>
    <dbReference type="NCBI Taxonomy" id="1926885"/>
    <lineage>
        <taxon>Bacteria</taxon>
        <taxon>Bacillati</taxon>
        <taxon>Actinomycetota</taxon>
        <taxon>Actinomycetes</taxon>
        <taxon>Streptosporangiales</taxon>
        <taxon>Thermomonosporaceae</taxon>
        <taxon>Actinomadura</taxon>
    </lineage>
</organism>
<evidence type="ECO:0000256" key="3">
    <source>
        <dbReference type="ARBA" id="ARBA00023125"/>
    </source>
</evidence>
<keyword evidence="3" id="KW-0238">DNA-binding</keyword>
<dbReference type="SMART" id="SM00421">
    <property type="entry name" value="HTH_LUXR"/>
    <property type="match status" value="1"/>
</dbReference>
<dbReference type="GO" id="GO:0006355">
    <property type="term" value="P:regulation of DNA-templated transcription"/>
    <property type="evidence" value="ECO:0007669"/>
    <property type="project" value="InterPro"/>
</dbReference>
<dbReference type="PANTHER" id="PTHR43214:SF24">
    <property type="entry name" value="TRANSCRIPTIONAL REGULATORY PROTEIN NARL-RELATED"/>
    <property type="match status" value="1"/>
</dbReference>
<comment type="caution">
    <text evidence="8">The sequence shown here is derived from an EMBL/GenBank/DDBJ whole genome shotgun (WGS) entry which is preliminary data.</text>
</comment>
<dbReference type="InterPro" id="IPR001789">
    <property type="entry name" value="Sig_transdc_resp-reg_receiver"/>
</dbReference>
<feature type="domain" description="Response regulatory" evidence="7">
    <location>
        <begin position="12"/>
        <end position="129"/>
    </location>
</feature>
<dbReference type="InterPro" id="IPR016032">
    <property type="entry name" value="Sig_transdc_resp-reg_C-effctor"/>
</dbReference>
<dbReference type="Proteomes" id="UP000242367">
    <property type="component" value="Unassembled WGS sequence"/>
</dbReference>
<evidence type="ECO:0000256" key="2">
    <source>
        <dbReference type="ARBA" id="ARBA00023015"/>
    </source>
</evidence>
<dbReference type="InterPro" id="IPR039420">
    <property type="entry name" value="WalR-like"/>
</dbReference>
<dbReference type="PANTHER" id="PTHR43214">
    <property type="entry name" value="TWO-COMPONENT RESPONSE REGULATOR"/>
    <property type="match status" value="1"/>
</dbReference>
<keyword evidence="4" id="KW-0804">Transcription</keyword>
<dbReference type="GO" id="GO:0000160">
    <property type="term" value="P:phosphorelay signal transduction system"/>
    <property type="evidence" value="ECO:0007669"/>
    <property type="project" value="InterPro"/>
</dbReference>
<keyword evidence="9" id="KW-1185">Reference proteome</keyword>
<dbReference type="Gene3D" id="3.40.50.2300">
    <property type="match status" value="1"/>
</dbReference>
<dbReference type="GO" id="GO:0003677">
    <property type="term" value="F:DNA binding"/>
    <property type="evidence" value="ECO:0007669"/>
    <property type="project" value="UniProtKB-KW"/>
</dbReference>
<dbReference type="InterPro" id="IPR058245">
    <property type="entry name" value="NreC/VraR/RcsB-like_REC"/>
</dbReference>
<dbReference type="CDD" id="cd06170">
    <property type="entry name" value="LuxR_C_like"/>
    <property type="match status" value="1"/>
</dbReference>
<protein>
    <submittedName>
        <fullName evidence="8">Transcriptional regulatory protein DegU</fullName>
    </submittedName>
</protein>
<evidence type="ECO:0000259" key="7">
    <source>
        <dbReference type="PROSITE" id="PS50110"/>
    </source>
</evidence>
<evidence type="ECO:0000256" key="4">
    <source>
        <dbReference type="ARBA" id="ARBA00023163"/>
    </source>
</evidence>
<reference evidence="8 9" key="1">
    <citation type="journal article" date="2017" name="Chemistry">
        <title>Isolation, Biosynthesis and Chemical Modifications of Rubterolones A-F: Rare Tropolone Alkaloids from Actinomadura sp. 5-2.</title>
        <authorList>
            <person name="Guo H."/>
            <person name="Benndorf R."/>
            <person name="Leichnitz D."/>
            <person name="Klassen J.L."/>
            <person name="Vollmers J."/>
            <person name="Gorls H."/>
            <person name="Steinacker M."/>
            <person name="Weigel C."/>
            <person name="Dahse H.M."/>
            <person name="Kaster A.K."/>
            <person name="de Beer Z.W."/>
            <person name="Poulsen M."/>
            <person name="Beemelmanns C."/>
        </authorList>
    </citation>
    <scope>NUCLEOTIDE SEQUENCE [LARGE SCALE GENOMIC DNA]</scope>
    <source>
        <strain evidence="8 9">5-2</strain>
    </source>
</reference>
<feature type="modified residue" description="4-aspartylphosphate" evidence="5">
    <location>
        <position position="63"/>
    </location>
</feature>
<dbReference type="RefSeq" id="WP_103565110.1">
    <property type="nucleotide sequence ID" value="NZ_MTBP01000003.1"/>
</dbReference>
<dbReference type="Pfam" id="PF00196">
    <property type="entry name" value="GerE"/>
    <property type="match status" value="1"/>
</dbReference>
<dbReference type="PROSITE" id="PS50110">
    <property type="entry name" value="RESPONSE_REGULATORY"/>
    <property type="match status" value="1"/>
</dbReference>
<evidence type="ECO:0000256" key="1">
    <source>
        <dbReference type="ARBA" id="ARBA00022553"/>
    </source>
</evidence>
<dbReference type="InterPro" id="IPR011006">
    <property type="entry name" value="CheY-like_superfamily"/>
</dbReference>
<gene>
    <name evidence="8" type="primary">degU_9</name>
    <name evidence="8" type="ORF">BTM25_46530</name>
</gene>
<accession>A0A2P4UEN1</accession>
<dbReference type="PRINTS" id="PR00038">
    <property type="entry name" value="HTHLUXR"/>
</dbReference>
<proteinExistence type="predicted"/>
<dbReference type="AlphaFoldDB" id="A0A2P4UEN1"/>
<keyword evidence="1 5" id="KW-0597">Phosphoprotein</keyword>
<dbReference type="CDD" id="cd17535">
    <property type="entry name" value="REC_NarL-like"/>
    <property type="match status" value="1"/>
</dbReference>
<dbReference type="EMBL" id="MTBP01000003">
    <property type="protein sequence ID" value="POM23499.1"/>
    <property type="molecule type" value="Genomic_DNA"/>
</dbReference>
<dbReference type="SUPFAM" id="SSF52172">
    <property type="entry name" value="CheY-like"/>
    <property type="match status" value="1"/>
</dbReference>
<keyword evidence="2" id="KW-0805">Transcription regulation</keyword>
<dbReference type="InterPro" id="IPR000792">
    <property type="entry name" value="Tscrpt_reg_LuxR_C"/>
</dbReference>
<evidence type="ECO:0000313" key="9">
    <source>
        <dbReference type="Proteomes" id="UP000242367"/>
    </source>
</evidence>
<name>A0A2P4UEN1_9ACTN</name>
<evidence type="ECO:0000259" key="6">
    <source>
        <dbReference type="PROSITE" id="PS50043"/>
    </source>
</evidence>